<reference evidence="2" key="1">
    <citation type="journal article" date="2019" name="Int. J. Syst. Evol. Microbiol.">
        <title>The Global Catalogue of Microorganisms (GCM) 10K type strain sequencing project: providing services to taxonomists for standard genome sequencing and annotation.</title>
        <authorList>
            <consortium name="The Broad Institute Genomics Platform"/>
            <consortium name="The Broad Institute Genome Sequencing Center for Infectious Disease"/>
            <person name="Wu L."/>
            <person name="Ma J."/>
        </authorList>
    </citation>
    <scope>NUCLEOTIDE SEQUENCE [LARGE SCALE GENOMIC DNA]</scope>
    <source>
        <strain evidence="2">KCTC 12861</strain>
    </source>
</reference>
<comment type="caution">
    <text evidence="1">The sequence shown here is derived from an EMBL/GenBank/DDBJ whole genome shotgun (WGS) entry which is preliminary data.</text>
</comment>
<evidence type="ECO:0000313" key="1">
    <source>
        <dbReference type="EMBL" id="GHB22596.1"/>
    </source>
</evidence>
<dbReference type="InterPro" id="IPR036390">
    <property type="entry name" value="WH_DNA-bd_sf"/>
</dbReference>
<dbReference type="InterPro" id="IPR036388">
    <property type="entry name" value="WH-like_DNA-bd_sf"/>
</dbReference>
<dbReference type="PROSITE" id="PS51197">
    <property type="entry name" value="HTH_RRF2_2"/>
    <property type="match status" value="1"/>
</dbReference>
<proteinExistence type="predicted"/>
<gene>
    <name evidence="1" type="ORF">GCM10007094_08470</name>
</gene>
<evidence type="ECO:0000313" key="2">
    <source>
        <dbReference type="Proteomes" id="UP000637980"/>
    </source>
</evidence>
<dbReference type="Gene3D" id="1.10.10.10">
    <property type="entry name" value="Winged helix-like DNA-binding domain superfamily/Winged helix DNA-binding domain"/>
    <property type="match status" value="1"/>
</dbReference>
<organism evidence="1 2">
    <name type="scientific">Pseudovibrio japonicus</name>
    <dbReference type="NCBI Taxonomy" id="366534"/>
    <lineage>
        <taxon>Bacteria</taxon>
        <taxon>Pseudomonadati</taxon>
        <taxon>Pseudomonadota</taxon>
        <taxon>Alphaproteobacteria</taxon>
        <taxon>Hyphomicrobiales</taxon>
        <taxon>Stappiaceae</taxon>
        <taxon>Pseudovibrio</taxon>
    </lineage>
</organism>
<name>A0ABQ3E1D9_9HYPH</name>
<keyword evidence="2" id="KW-1185">Reference proteome</keyword>
<dbReference type="Proteomes" id="UP000637980">
    <property type="component" value="Unassembled WGS sequence"/>
</dbReference>
<dbReference type="EMBL" id="BMXE01000001">
    <property type="protein sequence ID" value="GHB22596.1"/>
    <property type="molecule type" value="Genomic_DNA"/>
</dbReference>
<dbReference type="InterPro" id="IPR000944">
    <property type="entry name" value="Tscrpt_reg_Rrf2"/>
</dbReference>
<accession>A0ABQ3E1D9</accession>
<protein>
    <submittedName>
        <fullName evidence="1">Uncharacterized protein</fullName>
    </submittedName>
</protein>
<dbReference type="SUPFAM" id="SSF46785">
    <property type="entry name" value="Winged helix' DNA-binding domain"/>
    <property type="match status" value="1"/>
</dbReference>
<sequence length="60" mass="7078">MHDLNYSEVREENMRLTTFTDYSLCTLITLTTHEERLCTVKEMSTQFGVNQHHMMKVAPD</sequence>